<organism evidence="2 3">
    <name type="scientific">Paenibacillus lacisoli</name>
    <dbReference type="NCBI Taxonomy" id="3064525"/>
    <lineage>
        <taxon>Bacteria</taxon>
        <taxon>Bacillati</taxon>
        <taxon>Bacillota</taxon>
        <taxon>Bacilli</taxon>
        <taxon>Bacillales</taxon>
        <taxon>Paenibacillaceae</taxon>
        <taxon>Paenibacillus</taxon>
    </lineage>
</organism>
<dbReference type="EMBL" id="JAUQTB010000003">
    <property type="protein sequence ID" value="MDO7906454.1"/>
    <property type="molecule type" value="Genomic_DNA"/>
</dbReference>
<name>A0ABT9CB21_9BACL</name>
<feature type="domain" description="VOC" evidence="1">
    <location>
        <begin position="14"/>
        <end position="128"/>
    </location>
</feature>
<dbReference type="Gene3D" id="3.10.180.10">
    <property type="entry name" value="2,3-Dihydroxybiphenyl 1,2-Dioxygenase, domain 1"/>
    <property type="match status" value="1"/>
</dbReference>
<comment type="caution">
    <text evidence="2">The sequence shown here is derived from an EMBL/GenBank/DDBJ whole genome shotgun (WGS) entry which is preliminary data.</text>
</comment>
<dbReference type="SUPFAM" id="SSF54593">
    <property type="entry name" value="Glyoxalase/Bleomycin resistance protein/Dihydroxybiphenyl dioxygenase"/>
    <property type="match status" value="1"/>
</dbReference>
<dbReference type="CDD" id="cd06587">
    <property type="entry name" value="VOC"/>
    <property type="match status" value="1"/>
</dbReference>
<proteinExistence type="predicted"/>
<dbReference type="Pfam" id="PF00903">
    <property type="entry name" value="Glyoxalase"/>
    <property type="match status" value="1"/>
</dbReference>
<keyword evidence="3" id="KW-1185">Reference proteome</keyword>
<evidence type="ECO:0000259" key="1">
    <source>
        <dbReference type="PROSITE" id="PS51819"/>
    </source>
</evidence>
<dbReference type="InterPro" id="IPR037523">
    <property type="entry name" value="VOC_core"/>
</dbReference>
<protein>
    <submittedName>
        <fullName evidence="2">VOC family protein</fullName>
    </submittedName>
</protein>
<reference evidence="2 3" key="1">
    <citation type="submission" date="2023-07" db="EMBL/GenBank/DDBJ databases">
        <title>Paenibacillus sp. JX-17 nov. isolated from soil.</title>
        <authorList>
            <person name="Wan Y."/>
            <person name="Liu B."/>
        </authorList>
    </citation>
    <scope>NUCLEOTIDE SEQUENCE [LARGE SCALE GENOMIC DNA]</scope>
    <source>
        <strain evidence="2 3">JX-17</strain>
    </source>
</reference>
<sequence length="130" mass="14831">MSEPVSQSKVPAARIDTVFVPVRDVTRSAAWYASLFDLELIYRSEDGSYVGFRFARSGPGTAALTLYQSSETEPHSHPAFNFYTPDIEASHRIMKEQQVTVSEIHNETGVRFFHYWDPDGQRGEVVWFPE</sequence>
<accession>A0ABT9CB21</accession>
<dbReference type="InterPro" id="IPR004360">
    <property type="entry name" value="Glyas_Fos-R_dOase_dom"/>
</dbReference>
<evidence type="ECO:0000313" key="2">
    <source>
        <dbReference type="EMBL" id="MDO7906454.1"/>
    </source>
</evidence>
<dbReference type="Proteomes" id="UP001240171">
    <property type="component" value="Unassembled WGS sequence"/>
</dbReference>
<gene>
    <name evidence="2" type="ORF">Q5741_08490</name>
</gene>
<evidence type="ECO:0000313" key="3">
    <source>
        <dbReference type="Proteomes" id="UP001240171"/>
    </source>
</evidence>
<dbReference type="RefSeq" id="WP_305023646.1">
    <property type="nucleotide sequence ID" value="NZ_JAUQTB010000003.1"/>
</dbReference>
<dbReference type="PROSITE" id="PS51819">
    <property type="entry name" value="VOC"/>
    <property type="match status" value="1"/>
</dbReference>
<dbReference type="InterPro" id="IPR029068">
    <property type="entry name" value="Glyas_Bleomycin-R_OHBP_Dase"/>
</dbReference>